<keyword evidence="2" id="KW-1185">Reference proteome</keyword>
<name>A0A7W3R7C4_9ACTN</name>
<dbReference type="SUPFAM" id="SSF55486">
    <property type="entry name" value="Metalloproteases ('zincins'), catalytic domain"/>
    <property type="match status" value="1"/>
</dbReference>
<dbReference type="InterPro" id="IPR024079">
    <property type="entry name" value="MetalloPept_cat_dom_sf"/>
</dbReference>
<protein>
    <recommendedName>
        <fullName evidence="3">Peptidase metallopeptidase domain-containing protein</fullName>
    </recommendedName>
</protein>
<comment type="caution">
    <text evidence="1">The sequence shown here is derived from an EMBL/GenBank/DDBJ whole genome shotgun (WGS) entry which is preliminary data.</text>
</comment>
<dbReference type="RefSeq" id="WP_182704535.1">
    <property type="nucleotide sequence ID" value="NZ_JACJII010000001.1"/>
</dbReference>
<sequence>MTYAPEQLTDLSPDDIVLESLPEEIVAAMESRDRWVAGLPQPTDAFEFLVSDVQAWAPDQVVRVAFMGGDTTLHNKIADACQEITDACGITLDFGGGRGGFRTWTTRDTEHAAEIRVSFDMGGYFSLVGTDSISTFVPHQSPVGGRPNQRSLNLGGYDQALPPRWKGTVLHEFLHALAFHHEHQNTRGPCEAAFRWDDDPGYQPVQDRRGRFIPDASGRRPGIYTYLSGFPNFWSRAKVDHNLRGLREGGGITAGRFDPASIMLYRFPAMFYRTTPSPCAPIGDGESLSEGDKAALLRLYPEIPDDRKQIVERRMAVADEIEQQAREMPAATFIEPTVTQLRAGIT</sequence>
<dbReference type="AlphaFoldDB" id="A0A7W3R7C4"/>
<dbReference type="GO" id="GO:0008237">
    <property type="term" value="F:metallopeptidase activity"/>
    <property type="evidence" value="ECO:0007669"/>
    <property type="project" value="InterPro"/>
</dbReference>
<dbReference type="EMBL" id="JACJII010000001">
    <property type="protein sequence ID" value="MBA9002537.1"/>
    <property type="molecule type" value="Genomic_DNA"/>
</dbReference>
<dbReference type="Gene3D" id="3.40.390.10">
    <property type="entry name" value="Collagenase (Catalytic Domain)"/>
    <property type="match status" value="1"/>
</dbReference>
<evidence type="ECO:0000313" key="1">
    <source>
        <dbReference type="EMBL" id="MBA9002537.1"/>
    </source>
</evidence>
<dbReference type="Proteomes" id="UP000539313">
    <property type="component" value="Unassembled WGS sequence"/>
</dbReference>
<accession>A0A7W3R7C4</accession>
<organism evidence="1 2">
    <name type="scientific">Thermomonospora cellulosilytica</name>
    <dbReference type="NCBI Taxonomy" id="1411118"/>
    <lineage>
        <taxon>Bacteria</taxon>
        <taxon>Bacillati</taxon>
        <taxon>Actinomycetota</taxon>
        <taxon>Actinomycetes</taxon>
        <taxon>Streptosporangiales</taxon>
        <taxon>Thermomonosporaceae</taxon>
        <taxon>Thermomonospora</taxon>
    </lineage>
</organism>
<gene>
    <name evidence="1" type="ORF">HNR21_001419</name>
</gene>
<proteinExistence type="predicted"/>
<evidence type="ECO:0000313" key="2">
    <source>
        <dbReference type="Proteomes" id="UP000539313"/>
    </source>
</evidence>
<reference evidence="1 2" key="1">
    <citation type="submission" date="2020-08" db="EMBL/GenBank/DDBJ databases">
        <title>Sequencing the genomes of 1000 actinobacteria strains.</title>
        <authorList>
            <person name="Klenk H.-P."/>
        </authorList>
    </citation>
    <scope>NUCLEOTIDE SEQUENCE [LARGE SCALE GENOMIC DNA]</scope>
    <source>
        <strain evidence="1 2">DSM 45823</strain>
    </source>
</reference>
<evidence type="ECO:0008006" key="3">
    <source>
        <dbReference type="Google" id="ProtNLM"/>
    </source>
</evidence>